<keyword evidence="2" id="KW-1185">Reference proteome</keyword>
<name>A0ABP9ZFS8_9FUNG</name>
<proteinExistence type="predicted"/>
<reference evidence="1 2" key="1">
    <citation type="submission" date="2024-04" db="EMBL/GenBank/DDBJ databases">
        <title>genome sequences of Mucor flavus KT1a and Helicostylum pulchrum KT1b strains isolated from the surface of a dry-aged beef.</title>
        <authorList>
            <person name="Toyotome T."/>
            <person name="Hosono M."/>
            <person name="Torimaru M."/>
            <person name="Fukuda K."/>
            <person name="Mikami N."/>
        </authorList>
    </citation>
    <scope>NUCLEOTIDE SEQUENCE [LARGE SCALE GENOMIC DNA]</scope>
    <source>
        <strain evidence="1 2">KT1a</strain>
    </source>
</reference>
<sequence length="265" mass="29513">MNAVHFEDRLDLQLNGLFKDPTGIKHPIVVDMSLGNSGESTLMLTQDIDAFIAYGLVKCYISFPGMYLANINVGGSSSQSEDSSEDEDATTFNYLFLSTLEQQQFVDKLFLPAIRQCCGDYNFTNISSSFAMAVNTYGYSDEPKEFLTSDILKGAINIMRLRTDTEPLLRKYKGFFVSCSSFGSKQDFFGDIVFDDILGSGLIDWSVLDKTKVLIDVATTVTNTSRVSSIFIKHNCKHVVAGIYNIRQDEKKRMFQSALSTFGGI</sequence>
<dbReference type="Proteomes" id="UP001473302">
    <property type="component" value="Unassembled WGS sequence"/>
</dbReference>
<protein>
    <submittedName>
        <fullName evidence="1">Uncharacterized protein</fullName>
    </submittedName>
</protein>
<accession>A0ABP9ZFS8</accession>
<comment type="caution">
    <text evidence="1">The sequence shown here is derived from an EMBL/GenBank/DDBJ whole genome shotgun (WGS) entry which is preliminary data.</text>
</comment>
<dbReference type="EMBL" id="BAABUK010000060">
    <property type="protein sequence ID" value="GAA5817914.1"/>
    <property type="molecule type" value="Genomic_DNA"/>
</dbReference>
<organism evidence="1 2">
    <name type="scientific">Mucor flavus</name>
    <dbReference type="NCBI Taxonomy" id="439312"/>
    <lineage>
        <taxon>Eukaryota</taxon>
        <taxon>Fungi</taxon>
        <taxon>Fungi incertae sedis</taxon>
        <taxon>Mucoromycota</taxon>
        <taxon>Mucoromycotina</taxon>
        <taxon>Mucoromycetes</taxon>
        <taxon>Mucorales</taxon>
        <taxon>Mucorineae</taxon>
        <taxon>Mucoraceae</taxon>
        <taxon>Mucor</taxon>
    </lineage>
</organism>
<gene>
    <name evidence="1" type="ORF">MFLAVUS_011493</name>
</gene>
<evidence type="ECO:0000313" key="1">
    <source>
        <dbReference type="EMBL" id="GAA5817914.1"/>
    </source>
</evidence>
<evidence type="ECO:0000313" key="2">
    <source>
        <dbReference type="Proteomes" id="UP001473302"/>
    </source>
</evidence>